<reference evidence="4 5" key="1">
    <citation type="submission" date="2024-06" db="EMBL/GenBank/DDBJ databases">
        <authorList>
            <person name="Woo H."/>
        </authorList>
    </citation>
    <scope>NUCLEOTIDE SEQUENCE [LARGE SCALE GENOMIC DNA]</scope>
    <source>
        <strain evidence="4 5">Si-c</strain>
    </source>
</reference>
<evidence type="ECO:0000259" key="3">
    <source>
        <dbReference type="Pfam" id="PF13116"/>
    </source>
</evidence>
<gene>
    <name evidence="4" type="ORF">ABQJ54_05790</name>
</gene>
<keyword evidence="2" id="KW-1133">Transmembrane helix</keyword>
<organism evidence="4 5">
    <name type="scientific">Rhodanobacter lycopersici</name>
    <dbReference type="NCBI Taxonomy" id="3162487"/>
    <lineage>
        <taxon>Bacteria</taxon>
        <taxon>Pseudomonadati</taxon>
        <taxon>Pseudomonadota</taxon>
        <taxon>Gammaproteobacteria</taxon>
        <taxon>Lysobacterales</taxon>
        <taxon>Rhodanobacteraceae</taxon>
        <taxon>Rhodanobacter</taxon>
    </lineage>
</organism>
<dbReference type="RefSeq" id="WP_367853317.1">
    <property type="nucleotide sequence ID" value="NZ_JBFOHK010000001.1"/>
</dbReference>
<proteinExistence type="predicted"/>
<keyword evidence="5" id="KW-1185">Reference proteome</keyword>
<dbReference type="Proteomes" id="UP001556220">
    <property type="component" value="Unassembled WGS sequence"/>
</dbReference>
<feature type="region of interest" description="Disordered" evidence="1">
    <location>
        <begin position="897"/>
        <end position="921"/>
    </location>
</feature>
<feature type="domain" description="YhdP central" evidence="3">
    <location>
        <begin position="6"/>
        <end position="1276"/>
    </location>
</feature>
<evidence type="ECO:0000256" key="2">
    <source>
        <dbReference type="SAM" id="Phobius"/>
    </source>
</evidence>
<feature type="transmembrane region" description="Helical" evidence="2">
    <location>
        <begin position="15"/>
        <end position="38"/>
    </location>
</feature>
<evidence type="ECO:0000313" key="5">
    <source>
        <dbReference type="Proteomes" id="UP001556220"/>
    </source>
</evidence>
<keyword evidence="2" id="KW-0812">Transmembrane</keyword>
<dbReference type="EMBL" id="JBFOHK010000001">
    <property type="protein sequence ID" value="MEW9571257.1"/>
    <property type="molecule type" value="Genomic_DNA"/>
</dbReference>
<dbReference type="InterPro" id="IPR011836">
    <property type="entry name" value="YhdP"/>
</dbReference>
<dbReference type="PANTHER" id="PTHR38690:SF1">
    <property type="entry name" value="PROTEASE"/>
    <property type="match status" value="1"/>
</dbReference>
<accession>A0ABV3QBU1</accession>
<comment type="caution">
    <text evidence="4">The sequence shown here is derived from an EMBL/GenBank/DDBJ whole genome shotgun (WGS) entry which is preliminary data.</text>
</comment>
<protein>
    <submittedName>
        <fullName evidence="4">YhdP family protein</fullName>
    </submittedName>
</protein>
<name>A0ABV3QBU1_9GAMM</name>
<dbReference type="PANTHER" id="PTHR38690">
    <property type="entry name" value="PROTEASE-RELATED"/>
    <property type="match status" value="1"/>
</dbReference>
<dbReference type="Pfam" id="PF13116">
    <property type="entry name" value="YhdP"/>
    <property type="match status" value="1"/>
</dbReference>
<sequence length="1327" mass="139182">MNSAWQRRLHLGARALGWIAGIAVIVLAVLMALAQLLLPLLARHPEWVARELSAKLQRPVSFASLEGHWTGSGPLFVLHDVTVGVPPGEAGTPIEIPESELRLDFGGWLPTRHLVNLRTRGLQLDLSRDADGRWHVNGLGTGNGSEQRPGFSRLSVALWLDNLQLNITDAASGKHYSLIADQLRLSRQGSHIRVGALLRREGVSGVVRGAGRFRDDGSSGRLWLSGQQVDLAALLAGVDLGGYAVQGGRGDVAAWLDWKQGRVVRNFTRLDLDGLRIAGANGQVEVPALRGEAELSRSADGYELRWAGDDQGALAVWLHHPGTPQFAVQAAARDLQLAPLLPWLGLVPKLPPALATWLGEGRPHGKLDNVALAWAQAGGLERMAATFSDLGIDPAGKLPGVDGLAGTLRGDGEAVSLDLPAQAATVRAPHTFRQPFVMSKLAGTLAFWHADGDWHLGIDPLDFEGQGYGGQLRGEIDLHDAGGPPFLDLYADLAHGEVTAAKLFWPVSVMPPSAVEWLDRALVSGDINHGEVLVRGDLKDWPFHHNEGRFEARAEISNLAFRYASDWPEATGIHAIASFINSGMLVQADGGSSLGVKADKVVALIPEFSNGTLDLNVDGTGSGANLLGFVLKSPIASRQADQLSRLKLGGNGSFDFHLSLPLGAPENFILAGNAQLQGVDVSEADWNLKLDQLSGPATFDGRGFHAGPLSGTAHGQPSTLDLAIAGATGDPATVLAATLSGNYSLADLTEGYPALDWLDPLGSGRSPFNIGFSLTEPAGGGALVQTLTMDSTLVGMTLDVPVPLKKPADASLPLHLVLTLPLQGADLKVALGEEARGHLRLAAADKPLAGTLAFGAQMPTELPAQGLRIRGHAAKLDVTGWVQQAIALAAGGNGAAGNPGGTGSTGNANNTDNTDNGPTLESVDVGTDHAEWFGRPLGAMTLQATPAVDNLQVDVNGPAMAGRFNVPTRELDKRGITVRLTHLHWPGNPPAPAGKAAASQPEENPANTGINPAALPPFHLWVGELSFGDAKLGEARLETWPTAQGMHIDQLRALSPSVQITGNGDWNGTPTDSHTRMRINFAADDLGRMLTAFGYTGLVNGGKTEDRLDASWPGAPSAFSLANATGTLAIDVSDGRIPEVAPGVGRLFGLISLAELPRRLTLDFGDVFGKGLGFDSIKGDFQLADGNATTSNLAIKGPAVQISISGRTGLRAKDYDQYVQATPHIGNSLPVIGAVVGGPVGAAAGLAVQGLLGKGLNKLVSTRYRYHVTGSWDKPVMTLVEKNEVPAASATITKPPLLPATSSSSPVITMPLRELPVLPASASSTEH</sequence>
<evidence type="ECO:0000256" key="1">
    <source>
        <dbReference type="SAM" id="MobiDB-lite"/>
    </source>
</evidence>
<keyword evidence="2" id="KW-0472">Membrane</keyword>
<evidence type="ECO:0000313" key="4">
    <source>
        <dbReference type="EMBL" id="MEW9571257.1"/>
    </source>
</evidence>
<dbReference type="NCBIfam" id="TIGR02099">
    <property type="entry name" value="YhdP family protein"/>
    <property type="match status" value="1"/>
</dbReference>
<feature type="region of interest" description="Disordered" evidence="1">
    <location>
        <begin position="984"/>
        <end position="1005"/>
    </location>
</feature>
<dbReference type="InterPro" id="IPR025263">
    <property type="entry name" value="YhdP_central"/>
</dbReference>
<feature type="compositionally biased region" description="Low complexity" evidence="1">
    <location>
        <begin position="905"/>
        <end position="919"/>
    </location>
</feature>